<protein>
    <recommendedName>
        <fullName evidence="3">DUF5358 domain-containing protein</fullName>
    </recommendedName>
</protein>
<dbReference type="PATRIC" id="fig|726.54.peg.589"/>
<feature type="non-terminal residue" evidence="1">
    <location>
        <position position="1"/>
    </location>
</feature>
<dbReference type="Proteomes" id="UP000034750">
    <property type="component" value="Unassembled WGS sequence"/>
</dbReference>
<dbReference type="InterPro" id="IPR035279">
    <property type="entry name" value="DUF5358"/>
</dbReference>
<reference evidence="1 2" key="1">
    <citation type="submission" date="2015-05" db="EMBL/GenBank/DDBJ databases">
        <title>Comparative analyses of the lipooligosaccharides from nottypeable Haemophilus influenzae and Haemophilus haemolyticus.</title>
        <authorList>
            <person name="Post D.M.B."/>
            <person name="Ketterer M.R."/>
            <person name="Coffin J.E."/>
            <person name="Reinders L.M."/>
            <person name="Munson R.S.Jr."/>
            <person name="Bair T.B."/>
            <person name="Murphy T.F."/>
            <person name="Foster E."/>
            <person name="Gibson B.W."/>
            <person name="Apicella M.A."/>
        </authorList>
    </citation>
    <scope>NUCLEOTIDE SEQUENCE [LARGE SCALE GENOMIC DNA]</scope>
    <source>
        <strain evidence="1 2">11P18</strain>
    </source>
</reference>
<proteinExistence type="predicted"/>
<accession>A0A0M3G7X7</accession>
<dbReference type="EMBL" id="LCTK01000010">
    <property type="protein sequence ID" value="KKZ59140.1"/>
    <property type="molecule type" value="Genomic_DNA"/>
</dbReference>
<name>A0A0M3G7X7_HAEHA</name>
<evidence type="ECO:0008006" key="3">
    <source>
        <dbReference type="Google" id="ProtNLM"/>
    </source>
</evidence>
<evidence type="ECO:0000313" key="1">
    <source>
        <dbReference type="EMBL" id="KKZ59140.1"/>
    </source>
</evidence>
<organism evidence="1 2">
    <name type="scientific">Haemophilus haemolyticus</name>
    <dbReference type="NCBI Taxonomy" id="726"/>
    <lineage>
        <taxon>Bacteria</taxon>
        <taxon>Pseudomonadati</taxon>
        <taxon>Pseudomonadota</taxon>
        <taxon>Gammaproteobacteria</taxon>
        <taxon>Pasteurellales</taxon>
        <taxon>Pasteurellaceae</taxon>
        <taxon>Haemophilus</taxon>
    </lineage>
</organism>
<sequence>GSNVKLIATLGVAALLSGCSMFGSSQSAIPGEFAGADYQLSDQDAKQWAIASKQAEQCVYPNLTRILQQHFSKEDSYIHSQYVFFYPLEKIIGEQYVKIIQGDEKSMNYASYQFKKFRTEVGNVEPLTEQACLKLRNEARDDLAVVKGQYKNGMVEMQKNEDGTPKNQDGIATNENKFFFDIIKWGSMLLL</sequence>
<dbReference type="Pfam" id="PF17311">
    <property type="entry name" value="DUF5358"/>
    <property type="match status" value="1"/>
</dbReference>
<gene>
    <name evidence="1" type="ORF">AAX18_02950</name>
</gene>
<dbReference type="AlphaFoldDB" id="A0A0M3G7X7"/>
<comment type="caution">
    <text evidence="1">The sequence shown here is derived from an EMBL/GenBank/DDBJ whole genome shotgun (WGS) entry which is preliminary data.</text>
</comment>
<evidence type="ECO:0000313" key="2">
    <source>
        <dbReference type="Proteomes" id="UP000034750"/>
    </source>
</evidence>